<proteinExistence type="predicted"/>
<evidence type="ECO:0000313" key="2">
    <source>
        <dbReference type="EMBL" id="WUG92361.1"/>
    </source>
</evidence>
<sequence>MSAREILDRVPAGNPRGSWPAEERATELRFQGHSATVVMDLQSDQFLVVCEGGGDR</sequence>
<name>A0ABZ1NKY1_STRVL</name>
<gene>
    <name evidence="2" type="ORF">OHB29_04595</name>
</gene>
<keyword evidence="3" id="KW-1185">Reference proteome</keyword>
<reference evidence="2 3" key="1">
    <citation type="submission" date="2022-10" db="EMBL/GenBank/DDBJ databases">
        <title>The complete genomes of actinobacterial strains from the NBC collection.</title>
        <authorList>
            <person name="Joergensen T.S."/>
            <person name="Alvarez Arevalo M."/>
            <person name="Sterndorff E.B."/>
            <person name="Faurdal D."/>
            <person name="Vuksanovic O."/>
            <person name="Mourched A.-S."/>
            <person name="Charusanti P."/>
            <person name="Shaw S."/>
            <person name="Blin K."/>
            <person name="Weber T."/>
        </authorList>
    </citation>
    <scope>NUCLEOTIDE SEQUENCE [LARGE SCALE GENOMIC DNA]</scope>
    <source>
        <strain evidence="2 3">NBC_00456</strain>
    </source>
</reference>
<evidence type="ECO:0000256" key="1">
    <source>
        <dbReference type="SAM" id="MobiDB-lite"/>
    </source>
</evidence>
<dbReference type="RefSeq" id="WP_328336783.1">
    <property type="nucleotide sequence ID" value="NZ_CP107906.1"/>
</dbReference>
<feature type="region of interest" description="Disordered" evidence="1">
    <location>
        <begin position="1"/>
        <end position="21"/>
    </location>
</feature>
<dbReference type="Proteomes" id="UP001341259">
    <property type="component" value="Chromosome"/>
</dbReference>
<evidence type="ECO:0000313" key="3">
    <source>
        <dbReference type="Proteomes" id="UP001341259"/>
    </source>
</evidence>
<accession>A0ABZ1NKY1</accession>
<organism evidence="2 3">
    <name type="scientific">Streptomyces violaceus</name>
    <name type="common">Streptomyces venezuelae</name>
    <dbReference type="NCBI Taxonomy" id="1936"/>
    <lineage>
        <taxon>Bacteria</taxon>
        <taxon>Bacillati</taxon>
        <taxon>Actinomycetota</taxon>
        <taxon>Actinomycetes</taxon>
        <taxon>Kitasatosporales</taxon>
        <taxon>Streptomycetaceae</taxon>
        <taxon>Streptomyces</taxon>
    </lineage>
</organism>
<dbReference type="EMBL" id="CP107906">
    <property type="protein sequence ID" value="WUG92361.1"/>
    <property type="molecule type" value="Genomic_DNA"/>
</dbReference>
<protein>
    <submittedName>
        <fullName evidence="2">Uncharacterized protein</fullName>
    </submittedName>
</protein>